<dbReference type="InterPro" id="IPR012944">
    <property type="entry name" value="SusD_RagB_dom"/>
</dbReference>
<feature type="domain" description="RagB/SusD" evidence="6">
    <location>
        <begin position="357"/>
        <end position="510"/>
    </location>
</feature>
<dbReference type="InterPro" id="IPR033985">
    <property type="entry name" value="SusD-like_N"/>
</dbReference>
<dbReference type="InterPro" id="IPR011990">
    <property type="entry name" value="TPR-like_helical_dom_sf"/>
</dbReference>
<evidence type="ECO:0000259" key="6">
    <source>
        <dbReference type="Pfam" id="PF07980"/>
    </source>
</evidence>
<feature type="domain" description="SusD-like N-terminal" evidence="7">
    <location>
        <begin position="111"/>
        <end position="214"/>
    </location>
</feature>
<keyword evidence="4" id="KW-0472">Membrane</keyword>
<evidence type="ECO:0000259" key="7">
    <source>
        <dbReference type="Pfam" id="PF14322"/>
    </source>
</evidence>
<comment type="caution">
    <text evidence="8">The sequence shown here is derived from an EMBL/GenBank/DDBJ whole genome shotgun (WGS) entry which is preliminary data.</text>
</comment>
<dbReference type="CDD" id="cd08977">
    <property type="entry name" value="SusD"/>
    <property type="match status" value="1"/>
</dbReference>
<dbReference type="Pfam" id="PF14322">
    <property type="entry name" value="SusD-like_3"/>
    <property type="match status" value="1"/>
</dbReference>
<dbReference type="EMBL" id="JAJNEC010000005">
    <property type="protein sequence ID" value="MCD2422688.1"/>
    <property type="molecule type" value="Genomic_DNA"/>
</dbReference>
<dbReference type="Gene3D" id="1.25.40.390">
    <property type="match status" value="1"/>
</dbReference>
<organism evidence="8 9">
    <name type="scientific">Niabella pedocola</name>
    <dbReference type="NCBI Taxonomy" id="1752077"/>
    <lineage>
        <taxon>Bacteria</taxon>
        <taxon>Pseudomonadati</taxon>
        <taxon>Bacteroidota</taxon>
        <taxon>Chitinophagia</taxon>
        <taxon>Chitinophagales</taxon>
        <taxon>Chitinophagaceae</taxon>
        <taxon>Niabella</taxon>
    </lineage>
</organism>
<dbReference type="Pfam" id="PF07980">
    <property type="entry name" value="SusD_RagB"/>
    <property type="match status" value="1"/>
</dbReference>
<dbReference type="SUPFAM" id="SSF48452">
    <property type="entry name" value="TPR-like"/>
    <property type="match status" value="1"/>
</dbReference>
<keyword evidence="5" id="KW-0998">Cell outer membrane</keyword>
<dbReference type="Proteomes" id="UP001199816">
    <property type="component" value="Unassembled WGS sequence"/>
</dbReference>
<evidence type="ECO:0000256" key="4">
    <source>
        <dbReference type="ARBA" id="ARBA00023136"/>
    </source>
</evidence>
<evidence type="ECO:0000313" key="9">
    <source>
        <dbReference type="Proteomes" id="UP001199816"/>
    </source>
</evidence>
<evidence type="ECO:0000313" key="8">
    <source>
        <dbReference type="EMBL" id="MCD2422688.1"/>
    </source>
</evidence>
<comment type="subcellular location">
    <subcellularLocation>
        <location evidence="1">Cell outer membrane</location>
    </subcellularLocation>
</comment>
<comment type="similarity">
    <text evidence="2">Belongs to the SusD family.</text>
</comment>
<evidence type="ECO:0000256" key="2">
    <source>
        <dbReference type="ARBA" id="ARBA00006275"/>
    </source>
</evidence>
<keyword evidence="9" id="KW-1185">Reference proteome</keyword>
<dbReference type="RefSeq" id="WP_231003924.1">
    <property type="nucleotide sequence ID" value="NZ_JAJNEC010000005.1"/>
</dbReference>
<accession>A0ABS8PNM6</accession>
<reference evidence="8 9" key="1">
    <citation type="submission" date="2021-11" db="EMBL/GenBank/DDBJ databases">
        <title>Genomic of Niabella pedocola.</title>
        <authorList>
            <person name="Wu T."/>
        </authorList>
    </citation>
    <scope>NUCLEOTIDE SEQUENCE [LARGE SCALE GENOMIC DNA]</scope>
    <source>
        <strain evidence="8 9">JCM 31011</strain>
    </source>
</reference>
<sequence length="511" mass="58020">MKYRAIIFFLLVAVLCTNLSCKKFLNVSPVGAMSGNNFWKTKQDVEQYANGIYTLLRSYTCGSGNSLLATADYRCGSWVPYVSNGNEFVALLRGNKMKNLIASSTYSWWNEWGFNNLDQWMQLYRVVSGANNLIANIPKTEIADLTDADRKLYRAEAVFIRSLTYFIMARHWGDVPYISDINDVGKNGRTNQLELFKKCISDLQGVLDDLPWTYADASKKGSRAMKGGALILMMEMYMWMAGFDEVNAMAYYQKVADVSNTLIGEGGNYYKLLPYDDYQVIFNGHTDESLFEISQSSKPGELFGFYATVGALTLMTPYKPSVSITPLYYDPYYLHQLYDVDYNGSNTDARASKWFENMFNTDGTFIFKKFANFNGGVSGNPTDAKILFRYVDAYLLRAEALEKLGDYPGALEAINVVRKRAGATEFEGGKNVTNLTESITLEDAIWWERERELMGESTFFYDLVRTKKIMSSLYTVNTINYEDFMNGAWTYPIDAAISTVNPNISLNPYWN</sequence>
<evidence type="ECO:0000256" key="1">
    <source>
        <dbReference type="ARBA" id="ARBA00004442"/>
    </source>
</evidence>
<evidence type="ECO:0000256" key="3">
    <source>
        <dbReference type="ARBA" id="ARBA00022729"/>
    </source>
</evidence>
<evidence type="ECO:0000256" key="5">
    <source>
        <dbReference type="ARBA" id="ARBA00023237"/>
    </source>
</evidence>
<protein>
    <submittedName>
        <fullName evidence="8">RagB/SusD family nutrient uptake outer membrane protein</fullName>
    </submittedName>
</protein>
<keyword evidence="3" id="KW-0732">Signal</keyword>
<proteinExistence type="inferred from homology"/>
<gene>
    <name evidence="8" type="ORF">LQ567_07945</name>
</gene>
<name>A0ABS8PNM6_9BACT</name>